<evidence type="ECO:0000256" key="1">
    <source>
        <dbReference type="SAM" id="MobiDB-lite"/>
    </source>
</evidence>
<dbReference type="EMBL" id="LFIV01000002">
    <property type="protein sequence ID" value="KZL78436.1"/>
    <property type="molecule type" value="Genomic_DNA"/>
</dbReference>
<proteinExistence type="predicted"/>
<protein>
    <submittedName>
        <fullName evidence="2">Uncharacterized protein</fullName>
    </submittedName>
</protein>
<name>A0A166Z4W4_9PEZI</name>
<dbReference type="Proteomes" id="UP000076552">
    <property type="component" value="Unassembled WGS sequence"/>
</dbReference>
<comment type="caution">
    <text evidence="2">The sequence shown here is derived from an EMBL/GenBank/DDBJ whole genome shotgun (WGS) entry which is preliminary data.</text>
</comment>
<dbReference type="AlphaFoldDB" id="A0A166Z4W4"/>
<feature type="region of interest" description="Disordered" evidence="1">
    <location>
        <begin position="100"/>
        <end position="178"/>
    </location>
</feature>
<evidence type="ECO:0000313" key="3">
    <source>
        <dbReference type="Proteomes" id="UP000076552"/>
    </source>
</evidence>
<feature type="compositionally biased region" description="Polar residues" evidence="1">
    <location>
        <begin position="169"/>
        <end position="178"/>
    </location>
</feature>
<reference evidence="2 3" key="1">
    <citation type="submission" date="2015-06" db="EMBL/GenBank/DDBJ databases">
        <title>Survival trade-offs in plant roots during colonization by closely related pathogenic and mutualistic fungi.</title>
        <authorList>
            <person name="Hacquard S."/>
            <person name="Kracher B."/>
            <person name="Hiruma K."/>
            <person name="Weinman A."/>
            <person name="Muench P."/>
            <person name="Garrido Oter R."/>
            <person name="Ver Loren van Themaat E."/>
            <person name="Dallerey J.-F."/>
            <person name="Damm U."/>
            <person name="Henrissat B."/>
            <person name="Lespinet O."/>
            <person name="Thon M."/>
            <person name="Kemen E."/>
            <person name="McHardy A.C."/>
            <person name="Schulze-Lefert P."/>
            <person name="O'Connell R.J."/>
        </authorList>
    </citation>
    <scope>NUCLEOTIDE SEQUENCE [LARGE SCALE GENOMIC DNA]</scope>
    <source>
        <strain evidence="2 3">0861</strain>
    </source>
</reference>
<keyword evidence="3" id="KW-1185">Reference proteome</keyword>
<organism evidence="2 3">
    <name type="scientific">Colletotrichum tofieldiae</name>
    <dbReference type="NCBI Taxonomy" id="708197"/>
    <lineage>
        <taxon>Eukaryota</taxon>
        <taxon>Fungi</taxon>
        <taxon>Dikarya</taxon>
        <taxon>Ascomycota</taxon>
        <taxon>Pezizomycotina</taxon>
        <taxon>Sordariomycetes</taxon>
        <taxon>Hypocreomycetidae</taxon>
        <taxon>Glomerellales</taxon>
        <taxon>Glomerellaceae</taxon>
        <taxon>Colletotrichum</taxon>
        <taxon>Colletotrichum spaethianum species complex</taxon>
    </lineage>
</organism>
<feature type="region of interest" description="Disordered" evidence="1">
    <location>
        <begin position="19"/>
        <end position="87"/>
    </location>
</feature>
<feature type="non-terminal residue" evidence="2">
    <location>
        <position position="1"/>
    </location>
</feature>
<gene>
    <name evidence="2" type="ORF">CT0861_11019</name>
</gene>
<evidence type="ECO:0000313" key="2">
    <source>
        <dbReference type="EMBL" id="KZL78436.1"/>
    </source>
</evidence>
<sequence length="227" mass="24769">LLRKFTPKAVPLTCSQRSATFATYDNLPEAPDEVSTDQATHTTQPPPGDERELNEDLYQNFGSPDLSAPSPPVVPAAPSTSRENTSQLAPYADMQLSMARAKADGATSTYTTPSKRGHKRSATTEISRSSVRKRKLRREDYHATSEQIEEALRSPNRSPTAEHAGGSEAFNSGMQPLGTSFTRRHEVTQHSKTATENHINEDATDASVNIATMPNSSEVQQRNAAFL</sequence>
<accession>A0A166Z4W4</accession>